<dbReference type="Proteomes" id="UP000220639">
    <property type="component" value="Unassembled WGS sequence"/>
</dbReference>
<sequence>MKRLNLIIAAVFTMLYASAVFSTSVNAQGSADNPFYNCALPSVDERGPIRPSLYVVGTFPEGQWIQQENRKMLYKGNGIYQLVIDEKAGNLSVQFATMSWNPQFTAAGLELTVGQVKDLKRAGFAKNTAVTLPVAGRYVWTVKIAEDKKPLQVAVAQCK</sequence>
<evidence type="ECO:0000256" key="1">
    <source>
        <dbReference type="SAM" id="SignalP"/>
    </source>
</evidence>
<feature type="chain" id="PRO_5030042847" evidence="1">
    <location>
        <begin position="28"/>
        <end position="159"/>
    </location>
</feature>
<evidence type="ECO:0000313" key="2">
    <source>
        <dbReference type="EMBL" id="SNU37291.1"/>
    </source>
</evidence>
<dbReference type="EMBL" id="FZTC01000028">
    <property type="protein sequence ID" value="SNU37291.1"/>
    <property type="molecule type" value="Genomic_DNA"/>
</dbReference>
<accession>A0A285B8G4</accession>
<organism evidence="2 3">
    <name type="scientific">Klebsiella grimontii</name>
    <dbReference type="NCBI Taxonomy" id="2058152"/>
    <lineage>
        <taxon>Bacteria</taxon>
        <taxon>Pseudomonadati</taxon>
        <taxon>Pseudomonadota</taxon>
        <taxon>Gammaproteobacteria</taxon>
        <taxon>Enterobacterales</taxon>
        <taxon>Enterobacteriaceae</taxon>
        <taxon>Klebsiella/Raoultella group</taxon>
        <taxon>Klebsiella</taxon>
    </lineage>
</organism>
<dbReference type="GeneID" id="66557926"/>
<feature type="signal peptide" evidence="1">
    <location>
        <begin position="1"/>
        <end position="27"/>
    </location>
</feature>
<name>A0A285B8G4_9ENTR</name>
<gene>
    <name evidence="2" type="primary">cymC</name>
    <name evidence="2" type="ORF">KOSB73_340008</name>
</gene>
<reference evidence="3" key="1">
    <citation type="submission" date="2017-08" db="EMBL/GenBank/DDBJ databases">
        <authorList>
            <person name="Brisse S."/>
        </authorList>
    </citation>
    <scope>NUCLEOTIDE SEQUENCE [LARGE SCALE GENOMIC DNA]</scope>
    <source>
        <strain evidence="3">06D021</strain>
    </source>
</reference>
<dbReference type="RefSeq" id="WP_004136080.1">
    <property type="nucleotide sequence ID" value="NZ_CABGKG010000039.1"/>
</dbReference>
<evidence type="ECO:0000313" key="3">
    <source>
        <dbReference type="Proteomes" id="UP000220639"/>
    </source>
</evidence>
<protein>
    <submittedName>
        <fullName evidence="2">CymC protein</fullName>
    </submittedName>
</protein>
<keyword evidence="1" id="KW-0732">Signal</keyword>
<dbReference type="AlphaFoldDB" id="A0A285B8G4"/>
<proteinExistence type="predicted"/>